<dbReference type="Pfam" id="PF01823">
    <property type="entry name" value="MACPF"/>
    <property type="match status" value="2"/>
</dbReference>
<feature type="region of interest" description="Disordered" evidence="1">
    <location>
        <begin position="1032"/>
        <end position="1052"/>
    </location>
</feature>
<evidence type="ECO:0000256" key="1">
    <source>
        <dbReference type="SAM" id="MobiDB-lite"/>
    </source>
</evidence>
<sequence>MSSVMAAASDSRLEAPQKAINSIGLGFDITQDIGFDNCKKGSRLIFVNEENSRNLDIPGGVSIPNVPNSIRCVRGESIRVHSGVLTLEQACCENIMLPLYYMLIFMLEHFNREMCLTGKTASGHFCASFGLSGRGKKELASIKSLAYDGWFIKRYAIELERHHVKLLDHVKEAVPTSWDPEALARFIQRFGTHVIVGVSMGGKDVLYVRQEDPSCLGPTSIQKLLNDTASMKFKDSAENHCLVSEDFSNEKVNLFVIHNRRGGSNQKMYHSVWLDTIDSEPDVISMFLLPLTSLLSGIGGVGFVTHAINKPSIEDLHPFLEFQLPRQWAPLPSEISLGTHRKHKVNTWIRFGILGPKLYINTIPVDVGNRPVVGLRLQLEGRSSNRLAIHLQHLASQPKFLSLSDKANAYLSCDSYSCNMHKKVKWNSFSYVCTAPVESDDSVSIVTGAQLQVEKKCLFLRLRFSKVIGAPLQKPPEWDQPSSPEQLSIESKWISITSIFKEKSEHPRPGDVTIGSNVFTATLPAPVRSPKLQSFVDKTEIIRGPEDTPGYWLVSGARLSVQHVMAPSVSRLEAAQKAINSIGLGFDITQDIGFDNCKKGSRLIFVNDKHCRHLDFPGGVSIPNVPNSIKCVTGESIRVHSEVLTLQQACYHYYMLEHFNQEMCLAGQTASGHFCASFGLPSRSIKDLASIKSLAYDGWFIKRYAIELERYHGELLDHVKEAVPSAWDPEALARFIERFGTHVIVGVSMGGKDVLYVRQEDTSYLGPTSIRKLLEDSATMKFKASEDDNHCLASEDLWKQKENIVVIHSRRGGSSHKMCHSEWLDTIDSEPDVISMFLLPLTSLLRSIRGSGFLPRQWAPVLNEIRLGSHWKHQVNTWLRFSIMGPKLYINTIPVDVGNRPVVGLRLQLEGRRSNRLAIHLQHLASLPKSLPLSDNANAYLSCNSYSCNMHKKVKWNSFSYVCTAPVESDDSVSIVTGAQLEVEKKCLLLRLRFSKVIGGSVQKAAVWDKSSSVGELNVKSWGILACISKEGQRGHPKPGDKTIGSNTYSAALPAPVHTPKLQKFVDTTEMIRGPEDSP</sequence>
<gene>
    <name evidence="3" type="ORF">CR513_36536</name>
</gene>
<dbReference type="InterPro" id="IPR020864">
    <property type="entry name" value="MACPF"/>
</dbReference>
<feature type="non-terminal residue" evidence="3">
    <location>
        <position position="1"/>
    </location>
</feature>
<dbReference type="AlphaFoldDB" id="A0A371FWH7"/>
<evidence type="ECO:0000313" key="4">
    <source>
        <dbReference type="Proteomes" id="UP000257109"/>
    </source>
</evidence>
<evidence type="ECO:0000259" key="2">
    <source>
        <dbReference type="PROSITE" id="PS51412"/>
    </source>
</evidence>
<dbReference type="InterPro" id="IPR044663">
    <property type="entry name" value="CAD1/NSL1-like"/>
</dbReference>
<dbReference type="PANTHER" id="PTHR33199">
    <property type="entry name" value="MACPF DOMAIN-CONTAINING PROTEIN CAD1"/>
    <property type="match status" value="1"/>
</dbReference>
<organism evidence="3 4">
    <name type="scientific">Mucuna pruriens</name>
    <name type="common">Velvet bean</name>
    <name type="synonym">Dolichos pruriens</name>
    <dbReference type="NCBI Taxonomy" id="157652"/>
    <lineage>
        <taxon>Eukaryota</taxon>
        <taxon>Viridiplantae</taxon>
        <taxon>Streptophyta</taxon>
        <taxon>Embryophyta</taxon>
        <taxon>Tracheophyta</taxon>
        <taxon>Spermatophyta</taxon>
        <taxon>Magnoliopsida</taxon>
        <taxon>eudicotyledons</taxon>
        <taxon>Gunneridae</taxon>
        <taxon>Pentapetalae</taxon>
        <taxon>rosids</taxon>
        <taxon>fabids</taxon>
        <taxon>Fabales</taxon>
        <taxon>Fabaceae</taxon>
        <taxon>Papilionoideae</taxon>
        <taxon>50 kb inversion clade</taxon>
        <taxon>NPAAA clade</taxon>
        <taxon>indigoferoid/millettioid clade</taxon>
        <taxon>Phaseoleae</taxon>
        <taxon>Mucuna</taxon>
    </lineage>
</organism>
<feature type="compositionally biased region" description="Basic and acidic residues" evidence="1">
    <location>
        <begin position="1032"/>
        <end position="1041"/>
    </location>
</feature>
<accession>A0A371FWH7</accession>
<dbReference type="EMBL" id="QJKJ01007586">
    <property type="protein sequence ID" value="RDX82651.1"/>
    <property type="molecule type" value="Genomic_DNA"/>
</dbReference>
<feature type="domain" description="MACPF" evidence="2">
    <location>
        <begin position="565"/>
        <end position="876"/>
    </location>
</feature>
<dbReference type="PANTHER" id="PTHR33199:SF14">
    <property type="entry name" value="MAC_PERFORIN DOMAIN PROTEIN"/>
    <property type="match status" value="1"/>
</dbReference>
<reference evidence="3" key="1">
    <citation type="submission" date="2018-05" db="EMBL/GenBank/DDBJ databases">
        <title>Draft genome of Mucuna pruriens seed.</title>
        <authorList>
            <person name="Nnadi N.E."/>
            <person name="Vos R."/>
            <person name="Hasami M.H."/>
            <person name="Devisetty U.K."/>
            <person name="Aguiy J.C."/>
        </authorList>
    </citation>
    <scope>NUCLEOTIDE SEQUENCE [LARGE SCALE GENOMIC DNA]</scope>
    <source>
        <strain evidence="3">JCA_2017</strain>
    </source>
</reference>
<dbReference type="SMART" id="SM00457">
    <property type="entry name" value="MACPF"/>
    <property type="match status" value="2"/>
</dbReference>
<dbReference type="STRING" id="157652.A0A371FWH7"/>
<feature type="domain" description="MACPF" evidence="2">
    <location>
        <begin position="6"/>
        <end position="327"/>
    </location>
</feature>
<protein>
    <submittedName>
        <fullName evidence="3">MACPF domain-containing protein</fullName>
    </submittedName>
</protein>
<dbReference type="GO" id="GO:0005886">
    <property type="term" value="C:plasma membrane"/>
    <property type="evidence" value="ECO:0007669"/>
    <property type="project" value="TreeGrafter"/>
</dbReference>
<dbReference type="PROSITE" id="PS51412">
    <property type="entry name" value="MACPF_2"/>
    <property type="match status" value="2"/>
</dbReference>
<keyword evidence="4" id="KW-1185">Reference proteome</keyword>
<feature type="non-terminal residue" evidence="3">
    <location>
        <position position="1079"/>
    </location>
</feature>
<name>A0A371FWH7_MUCPR</name>
<dbReference type="Proteomes" id="UP000257109">
    <property type="component" value="Unassembled WGS sequence"/>
</dbReference>
<proteinExistence type="predicted"/>
<dbReference type="GO" id="GO:2000031">
    <property type="term" value="P:regulation of salicylic acid mediated signaling pathway"/>
    <property type="evidence" value="ECO:0007669"/>
    <property type="project" value="InterPro"/>
</dbReference>
<dbReference type="OrthoDB" id="1366754at2759"/>
<dbReference type="GO" id="GO:0009626">
    <property type="term" value="P:plant-type hypersensitive response"/>
    <property type="evidence" value="ECO:0007669"/>
    <property type="project" value="TreeGrafter"/>
</dbReference>
<comment type="caution">
    <text evidence="3">The sequence shown here is derived from an EMBL/GenBank/DDBJ whole genome shotgun (WGS) entry which is preliminary data.</text>
</comment>
<evidence type="ECO:0000313" key="3">
    <source>
        <dbReference type="EMBL" id="RDX82651.1"/>
    </source>
</evidence>